<sequence length="29" mass="3562">MQDLKLHCKSTSRFTSSNQRLYTRIMRFI</sequence>
<organism evidence="1">
    <name type="scientific">Arundo donax</name>
    <name type="common">Giant reed</name>
    <name type="synonym">Donax arundinaceus</name>
    <dbReference type="NCBI Taxonomy" id="35708"/>
    <lineage>
        <taxon>Eukaryota</taxon>
        <taxon>Viridiplantae</taxon>
        <taxon>Streptophyta</taxon>
        <taxon>Embryophyta</taxon>
        <taxon>Tracheophyta</taxon>
        <taxon>Spermatophyta</taxon>
        <taxon>Magnoliopsida</taxon>
        <taxon>Liliopsida</taxon>
        <taxon>Poales</taxon>
        <taxon>Poaceae</taxon>
        <taxon>PACMAD clade</taxon>
        <taxon>Arundinoideae</taxon>
        <taxon>Arundineae</taxon>
        <taxon>Arundo</taxon>
    </lineage>
</organism>
<reference evidence="1" key="1">
    <citation type="submission" date="2014-09" db="EMBL/GenBank/DDBJ databases">
        <authorList>
            <person name="Magalhaes I.L.F."/>
            <person name="Oliveira U."/>
            <person name="Santos F.R."/>
            <person name="Vidigal T.H.D.A."/>
            <person name="Brescovit A.D."/>
            <person name="Santos A.J."/>
        </authorList>
    </citation>
    <scope>NUCLEOTIDE SEQUENCE</scope>
    <source>
        <tissue evidence="1">Shoot tissue taken approximately 20 cm above the soil surface</tissue>
    </source>
</reference>
<evidence type="ECO:0000313" key="1">
    <source>
        <dbReference type="EMBL" id="JAD42473.1"/>
    </source>
</evidence>
<dbReference type="AlphaFoldDB" id="A0A0A8ZXK4"/>
<protein>
    <submittedName>
        <fullName evidence="1">Uncharacterized protein</fullName>
    </submittedName>
</protein>
<dbReference type="EMBL" id="GBRH01255422">
    <property type="protein sequence ID" value="JAD42473.1"/>
    <property type="molecule type" value="Transcribed_RNA"/>
</dbReference>
<name>A0A0A8ZXK4_ARUDO</name>
<proteinExistence type="predicted"/>
<accession>A0A0A8ZXK4</accession>
<reference evidence="1" key="2">
    <citation type="journal article" date="2015" name="Data Brief">
        <title>Shoot transcriptome of the giant reed, Arundo donax.</title>
        <authorList>
            <person name="Barrero R.A."/>
            <person name="Guerrero F.D."/>
            <person name="Moolhuijzen P."/>
            <person name="Goolsby J.A."/>
            <person name="Tidwell J."/>
            <person name="Bellgard S.E."/>
            <person name="Bellgard M.I."/>
        </authorList>
    </citation>
    <scope>NUCLEOTIDE SEQUENCE</scope>
    <source>
        <tissue evidence="1">Shoot tissue taken approximately 20 cm above the soil surface</tissue>
    </source>
</reference>